<evidence type="ECO:0000313" key="7">
    <source>
        <dbReference type="EMBL" id="RJP58379.1"/>
    </source>
</evidence>
<dbReference type="GO" id="GO:0005840">
    <property type="term" value="C:ribosome"/>
    <property type="evidence" value="ECO:0007669"/>
    <property type="project" value="UniProtKB-KW"/>
</dbReference>
<keyword evidence="4 6" id="KW-0689">Ribosomal protein</keyword>
<dbReference type="InterPro" id="IPR012677">
    <property type="entry name" value="Nucleotide-bd_a/b_plait_sf"/>
</dbReference>
<evidence type="ECO:0000256" key="3">
    <source>
        <dbReference type="ARBA" id="ARBA00022884"/>
    </source>
</evidence>
<organism evidence="7 8">
    <name type="scientific">Candidatus Auribacter fodinae</name>
    <dbReference type="NCBI Taxonomy" id="2093366"/>
    <lineage>
        <taxon>Bacteria</taxon>
        <taxon>Pseudomonadati</taxon>
        <taxon>Candidatus Auribacterota</taxon>
        <taxon>Candidatus Auribacteria</taxon>
        <taxon>Candidatus Auribacterales</taxon>
        <taxon>Candidatus Auribacteraceae</taxon>
        <taxon>Candidatus Auribacter</taxon>
    </lineage>
</organism>
<dbReference type="InterPro" id="IPR012678">
    <property type="entry name" value="Ribosomal_uL23/eL15/eS24_sf"/>
</dbReference>
<dbReference type="GO" id="GO:1990904">
    <property type="term" value="C:ribonucleoprotein complex"/>
    <property type="evidence" value="ECO:0007669"/>
    <property type="project" value="UniProtKB-KW"/>
</dbReference>
<accession>A0A3A4R096</accession>
<dbReference type="GO" id="GO:0006412">
    <property type="term" value="P:translation"/>
    <property type="evidence" value="ECO:0007669"/>
    <property type="project" value="UniProtKB-UniRule"/>
</dbReference>
<sequence length="92" mass="10692">MKEITSIIQEPVISEQSTVMAEDGKYVFVVNKKANKIEIKQAVERLFNVKVDKVNTVNMMGKRKRRRFKIGKRPDWKKAVVTLVQGEKIELM</sequence>
<evidence type="ECO:0000256" key="5">
    <source>
        <dbReference type="ARBA" id="ARBA00023274"/>
    </source>
</evidence>
<evidence type="ECO:0000256" key="1">
    <source>
        <dbReference type="ARBA" id="ARBA00006700"/>
    </source>
</evidence>
<dbReference type="NCBIfam" id="NF004359">
    <property type="entry name" value="PRK05738.1-3"/>
    <property type="match status" value="1"/>
</dbReference>
<dbReference type="NCBIfam" id="NF004363">
    <property type="entry name" value="PRK05738.2-4"/>
    <property type="match status" value="1"/>
</dbReference>
<comment type="function">
    <text evidence="6">One of the early assembly proteins it binds 23S rRNA. One of the proteins that surrounds the polypeptide exit tunnel on the outside of the ribosome. Forms the main docking site for trigger factor binding to the ribosome.</text>
</comment>
<dbReference type="Proteomes" id="UP000266426">
    <property type="component" value="Unassembled WGS sequence"/>
</dbReference>
<dbReference type="GO" id="GO:0019843">
    <property type="term" value="F:rRNA binding"/>
    <property type="evidence" value="ECO:0007669"/>
    <property type="project" value="UniProtKB-UniRule"/>
</dbReference>
<comment type="caution">
    <text evidence="7">The sequence shown here is derived from an EMBL/GenBank/DDBJ whole genome shotgun (WGS) entry which is preliminary data.</text>
</comment>
<reference evidence="7 8" key="1">
    <citation type="journal article" date="2017" name="ISME J.">
        <title>Energy and carbon metabolisms in a deep terrestrial subsurface fluid microbial community.</title>
        <authorList>
            <person name="Momper L."/>
            <person name="Jungbluth S.P."/>
            <person name="Lee M.D."/>
            <person name="Amend J.P."/>
        </authorList>
    </citation>
    <scope>NUCLEOTIDE SEQUENCE [LARGE SCALE GENOMIC DNA]</scope>
    <source>
        <strain evidence="7">SURF_26</strain>
    </source>
</reference>
<gene>
    <name evidence="6" type="primary">rplW</name>
    <name evidence="7" type="ORF">C4541_07955</name>
</gene>
<dbReference type="PANTHER" id="PTHR11620">
    <property type="entry name" value="60S RIBOSOMAL PROTEIN L23A"/>
    <property type="match status" value="1"/>
</dbReference>
<evidence type="ECO:0000256" key="4">
    <source>
        <dbReference type="ARBA" id="ARBA00022980"/>
    </source>
</evidence>
<dbReference type="EMBL" id="QZJZ01000067">
    <property type="protein sequence ID" value="RJP58379.1"/>
    <property type="molecule type" value="Genomic_DNA"/>
</dbReference>
<dbReference type="HAMAP" id="MF_01369_B">
    <property type="entry name" value="Ribosomal_uL23_B"/>
    <property type="match status" value="1"/>
</dbReference>
<dbReference type="FunFam" id="3.30.70.330:FF:000001">
    <property type="entry name" value="50S ribosomal protein L23"/>
    <property type="match status" value="1"/>
</dbReference>
<comment type="subunit">
    <text evidence="6">Part of the 50S ribosomal subunit. Contacts protein L29, and trigger factor when it is bound to the ribosome.</text>
</comment>
<evidence type="ECO:0000313" key="8">
    <source>
        <dbReference type="Proteomes" id="UP000266426"/>
    </source>
</evidence>
<keyword evidence="5 6" id="KW-0687">Ribonucleoprotein</keyword>
<dbReference type="InterPro" id="IPR013025">
    <property type="entry name" value="Ribosomal_uL23-like"/>
</dbReference>
<dbReference type="AlphaFoldDB" id="A0A3A4R096"/>
<evidence type="ECO:0000256" key="2">
    <source>
        <dbReference type="ARBA" id="ARBA00022730"/>
    </source>
</evidence>
<dbReference type="Pfam" id="PF00276">
    <property type="entry name" value="Ribosomal_L23"/>
    <property type="match status" value="1"/>
</dbReference>
<dbReference type="GO" id="GO:0003735">
    <property type="term" value="F:structural constituent of ribosome"/>
    <property type="evidence" value="ECO:0007669"/>
    <property type="project" value="InterPro"/>
</dbReference>
<dbReference type="NCBIfam" id="NF004366">
    <property type="entry name" value="PRK05738.3-2"/>
    <property type="match status" value="1"/>
</dbReference>
<proteinExistence type="inferred from homology"/>
<dbReference type="SUPFAM" id="SSF54189">
    <property type="entry name" value="Ribosomal proteins S24e, L23 and L15e"/>
    <property type="match status" value="1"/>
</dbReference>
<keyword evidence="3 6" id="KW-0694">RNA-binding</keyword>
<protein>
    <recommendedName>
        <fullName evidence="6">Large ribosomal subunit protein uL23</fullName>
    </recommendedName>
</protein>
<evidence type="ECO:0000256" key="6">
    <source>
        <dbReference type="HAMAP-Rule" id="MF_01369"/>
    </source>
</evidence>
<keyword evidence="2 6" id="KW-0699">rRNA-binding</keyword>
<name>A0A3A4R096_9BACT</name>
<comment type="similarity">
    <text evidence="1 6">Belongs to the universal ribosomal protein uL23 family.</text>
</comment>
<dbReference type="Gene3D" id="3.30.70.330">
    <property type="match status" value="1"/>
</dbReference>